<sequence length="53" mass="5943">MGSWLMQFTYHTDLHWWIFAAVGFGVVAISLFTVSSQAIRAALANPTNSLREE</sequence>
<organism evidence="2 3">
    <name type="scientific">Sphingobacterium populi</name>
    <dbReference type="NCBI Taxonomy" id="1812824"/>
    <lineage>
        <taxon>Bacteria</taxon>
        <taxon>Pseudomonadati</taxon>
        <taxon>Bacteroidota</taxon>
        <taxon>Sphingobacteriia</taxon>
        <taxon>Sphingobacteriales</taxon>
        <taxon>Sphingobacteriaceae</taxon>
        <taxon>Sphingobacterium</taxon>
    </lineage>
</organism>
<accession>A0ABW5UDR6</accession>
<evidence type="ECO:0000313" key="3">
    <source>
        <dbReference type="Proteomes" id="UP001597418"/>
    </source>
</evidence>
<evidence type="ECO:0000313" key="2">
    <source>
        <dbReference type="EMBL" id="MFD2744064.1"/>
    </source>
</evidence>
<keyword evidence="3" id="KW-1185">Reference proteome</keyword>
<comment type="caution">
    <text evidence="2">The sequence shown here is derived from an EMBL/GenBank/DDBJ whole genome shotgun (WGS) entry which is preliminary data.</text>
</comment>
<evidence type="ECO:0008006" key="4">
    <source>
        <dbReference type="Google" id="ProtNLM"/>
    </source>
</evidence>
<gene>
    <name evidence="2" type="ORF">ACFSQ6_11745</name>
</gene>
<dbReference type="Proteomes" id="UP001597418">
    <property type="component" value="Unassembled WGS sequence"/>
</dbReference>
<evidence type="ECO:0000256" key="1">
    <source>
        <dbReference type="SAM" id="Phobius"/>
    </source>
</evidence>
<proteinExistence type="predicted"/>
<protein>
    <recommendedName>
        <fullName evidence="4">ABC transporter permease</fullName>
    </recommendedName>
</protein>
<keyword evidence="1" id="KW-1133">Transmembrane helix</keyword>
<name>A0ABW5UDR6_9SPHI</name>
<keyword evidence="1" id="KW-0812">Transmembrane</keyword>
<reference evidence="3" key="1">
    <citation type="journal article" date="2019" name="Int. J. Syst. Evol. Microbiol.">
        <title>The Global Catalogue of Microorganisms (GCM) 10K type strain sequencing project: providing services to taxonomists for standard genome sequencing and annotation.</title>
        <authorList>
            <consortium name="The Broad Institute Genomics Platform"/>
            <consortium name="The Broad Institute Genome Sequencing Center for Infectious Disease"/>
            <person name="Wu L."/>
            <person name="Ma J."/>
        </authorList>
    </citation>
    <scope>NUCLEOTIDE SEQUENCE [LARGE SCALE GENOMIC DNA]</scope>
    <source>
        <strain evidence="3">KCTC 42247</strain>
    </source>
</reference>
<dbReference type="RefSeq" id="WP_231863067.1">
    <property type="nucleotide sequence ID" value="NZ_JBHUMB010000014.1"/>
</dbReference>
<keyword evidence="1" id="KW-0472">Membrane</keyword>
<feature type="transmembrane region" description="Helical" evidence="1">
    <location>
        <begin position="14"/>
        <end position="34"/>
    </location>
</feature>
<dbReference type="EMBL" id="JBHUMB010000014">
    <property type="protein sequence ID" value="MFD2744064.1"/>
    <property type="molecule type" value="Genomic_DNA"/>
</dbReference>